<keyword evidence="7 19" id="KW-1003">Cell membrane</keyword>
<accession>A0ABV8LTM7</accession>
<evidence type="ECO:0000256" key="3">
    <source>
        <dbReference type="ARBA" id="ARBA00004663"/>
    </source>
</evidence>
<evidence type="ECO:0000256" key="16">
    <source>
        <dbReference type="ARBA" id="ARBA00032853"/>
    </source>
</evidence>
<dbReference type="EMBL" id="JBHSAY010000015">
    <property type="protein sequence ID" value="MFC4134366.1"/>
    <property type="molecule type" value="Genomic_DNA"/>
</dbReference>
<evidence type="ECO:0000256" key="7">
    <source>
        <dbReference type="ARBA" id="ARBA00022475"/>
    </source>
</evidence>
<evidence type="ECO:0000256" key="12">
    <source>
        <dbReference type="ARBA" id="ARBA00022989"/>
    </source>
</evidence>
<evidence type="ECO:0000256" key="11">
    <source>
        <dbReference type="ARBA" id="ARBA00022842"/>
    </source>
</evidence>
<comment type="caution">
    <text evidence="20">The sequence shown here is derived from an EMBL/GenBank/DDBJ whole genome shotgun (WGS) entry which is preliminary data.</text>
</comment>
<keyword evidence="9 19" id="KW-0808">Transferase</keyword>
<comment type="catalytic activity">
    <reaction evidence="18 19">
        <text>alpha-ribazole 5'-phosphate + adenosylcob(III)inamide-GDP = adenosylcob(III)alamin 5'-phosphate + GMP + H(+)</text>
        <dbReference type="Rhea" id="RHEA:23560"/>
        <dbReference type="ChEBI" id="CHEBI:15378"/>
        <dbReference type="ChEBI" id="CHEBI:57918"/>
        <dbReference type="ChEBI" id="CHEBI:58115"/>
        <dbReference type="ChEBI" id="CHEBI:60487"/>
        <dbReference type="ChEBI" id="CHEBI:60493"/>
        <dbReference type="EC" id="2.7.8.26"/>
    </reaction>
</comment>
<evidence type="ECO:0000256" key="1">
    <source>
        <dbReference type="ARBA" id="ARBA00001946"/>
    </source>
</evidence>
<sequence>MPPTVWSDALRLALTTFTVVPWPDRTSGGSGKPSPATAVLDRRAAGRAMAVAPWLGALLGAVLGAVLAGLREVTAAPIAGALTVGLAALLTRGLHLDGLADTVDALGSYRDRERALRIMKSPEVGPFGVVALVLVLLLQTLTLAQASVWAVVAAFAAGRCAITLACARGIPSARPDGLGAFVAGSVPRVVALVSAVAVAALAIPAVPGRPWQGPAVVALALFALLLLLRHLVRRLGGITGDVLGAATETVVTLVLIGLTLS</sequence>
<gene>
    <name evidence="19" type="primary">cobS</name>
    <name evidence="20" type="ORF">ACFOZ4_27460</name>
</gene>
<evidence type="ECO:0000256" key="5">
    <source>
        <dbReference type="ARBA" id="ARBA00013200"/>
    </source>
</evidence>
<feature type="transmembrane region" description="Helical" evidence="19">
    <location>
        <begin position="124"/>
        <end position="142"/>
    </location>
</feature>
<dbReference type="EC" id="2.7.8.26" evidence="5 19"/>
<dbReference type="HAMAP" id="MF_00719">
    <property type="entry name" value="CobS"/>
    <property type="match status" value="1"/>
</dbReference>
<dbReference type="InterPro" id="IPR003805">
    <property type="entry name" value="CobS"/>
</dbReference>
<keyword evidence="12 19" id="KW-1133">Transmembrane helix</keyword>
<comment type="similarity">
    <text evidence="4 19">Belongs to the CobS family.</text>
</comment>
<dbReference type="GO" id="GO:0051073">
    <property type="term" value="F:adenosylcobinamide-GDP ribazoletransferase activity"/>
    <property type="evidence" value="ECO:0007669"/>
    <property type="project" value="UniProtKB-EC"/>
</dbReference>
<dbReference type="PANTHER" id="PTHR34148">
    <property type="entry name" value="ADENOSYLCOBINAMIDE-GDP RIBAZOLETRANSFERASE"/>
    <property type="match status" value="1"/>
</dbReference>
<evidence type="ECO:0000256" key="17">
    <source>
        <dbReference type="ARBA" id="ARBA00048623"/>
    </source>
</evidence>
<keyword evidence="21" id="KW-1185">Reference proteome</keyword>
<evidence type="ECO:0000256" key="6">
    <source>
        <dbReference type="ARBA" id="ARBA00015850"/>
    </source>
</evidence>
<protein>
    <recommendedName>
        <fullName evidence="6 19">Adenosylcobinamide-GDP ribazoletransferase</fullName>
        <ecNumber evidence="5 19">2.7.8.26</ecNumber>
    </recommendedName>
    <alternativeName>
        <fullName evidence="16 19">Cobalamin synthase</fullName>
    </alternativeName>
    <alternativeName>
        <fullName evidence="15 19">Cobalamin-5'-phosphate synthase</fullName>
    </alternativeName>
</protein>
<dbReference type="PANTHER" id="PTHR34148:SF1">
    <property type="entry name" value="ADENOSYLCOBINAMIDE-GDP RIBAZOLETRANSFERASE"/>
    <property type="match status" value="1"/>
</dbReference>
<keyword evidence="11 19" id="KW-0460">Magnesium</keyword>
<proteinExistence type="inferred from homology"/>
<evidence type="ECO:0000256" key="2">
    <source>
        <dbReference type="ARBA" id="ARBA00004651"/>
    </source>
</evidence>
<keyword evidence="13 19" id="KW-0472">Membrane</keyword>
<evidence type="ECO:0000256" key="18">
    <source>
        <dbReference type="ARBA" id="ARBA00049504"/>
    </source>
</evidence>
<evidence type="ECO:0000256" key="10">
    <source>
        <dbReference type="ARBA" id="ARBA00022692"/>
    </source>
</evidence>
<comment type="pathway">
    <text evidence="3 19">Cofactor biosynthesis; adenosylcobalamin biosynthesis; adenosylcobalamin from cob(II)yrinate a,c-diamide: step 7/7.</text>
</comment>
<evidence type="ECO:0000313" key="21">
    <source>
        <dbReference type="Proteomes" id="UP001595816"/>
    </source>
</evidence>
<dbReference type="RefSeq" id="WP_253761472.1">
    <property type="nucleotide sequence ID" value="NZ_JAMZDZ010000001.1"/>
</dbReference>
<dbReference type="Proteomes" id="UP001595816">
    <property type="component" value="Unassembled WGS sequence"/>
</dbReference>
<comment type="catalytic activity">
    <reaction evidence="17 19">
        <text>alpha-ribazole + adenosylcob(III)inamide-GDP = adenosylcob(III)alamin + GMP + H(+)</text>
        <dbReference type="Rhea" id="RHEA:16049"/>
        <dbReference type="ChEBI" id="CHEBI:10329"/>
        <dbReference type="ChEBI" id="CHEBI:15378"/>
        <dbReference type="ChEBI" id="CHEBI:18408"/>
        <dbReference type="ChEBI" id="CHEBI:58115"/>
        <dbReference type="ChEBI" id="CHEBI:60487"/>
        <dbReference type="EC" id="2.7.8.26"/>
    </reaction>
</comment>
<name>A0ABV8LTM7_9ACTN</name>
<evidence type="ECO:0000256" key="19">
    <source>
        <dbReference type="HAMAP-Rule" id="MF_00719"/>
    </source>
</evidence>
<reference evidence="21" key="1">
    <citation type="journal article" date="2019" name="Int. J. Syst. Evol. Microbiol.">
        <title>The Global Catalogue of Microorganisms (GCM) 10K type strain sequencing project: providing services to taxonomists for standard genome sequencing and annotation.</title>
        <authorList>
            <consortium name="The Broad Institute Genomics Platform"/>
            <consortium name="The Broad Institute Genome Sequencing Center for Infectious Disease"/>
            <person name="Wu L."/>
            <person name="Ma J."/>
        </authorList>
    </citation>
    <scope>NUCLEOTIDE SEQUENCE [LARGE SCALE GENOMIC DNA]</scope>
    <source>
        <strain evidence="21">CGMCC 4.7289</strain>
    </source>
</reference>
<feature type="transmembrane region" description="Helical" evidence="19">
    <location>
        <begin position="148"/>
        <end position="167"/>
    </location>
</feature>
<comment type="function">
    <text evidence="14 19">Joins adenosylcobinamide-GDP and alpha-ribazole to generate adenosylcobalamin (Ado-cobalamin). Also synthesizes adenosylcobalamin 5'-phosphate from adenosylcobinamide-GDP and alpha-ribazole 5'-phosphate.</text>
</comment>
<evidence type="ECO:0000256" key="14">
    <source>
        <dbReference type="ARBA" id="ARBA00025228"/>
    </source>
</evidence>
<organism evidence="20 21">
    <name type="scientific">Hamadaea flava</name>
    <dbReference type="NCBI Taxonomy" id="1742688"/>
    <lineage>
        <taxon>Bacteria</taxon>
        <taxon>Bacillati</taxon>
        <taxon>Actinomycetota</taxon>
        <taxon>Actinomycetes</taxon>
        <taxon>Micromonosporales</taxon>
        <taxon>Micromonosporaceae</taxon>
        <taxon>Hamadaea</taxon>
    </lineage>
</organism>
<keyword evidence="10 19" id="KW-0812">Transmembrane</keyword>
<dbReference type="Pfam" id="PF02654">
    <property type="entry name" value="CobS"/>
    <property type="match status" value="1"/>
</dbReference>
<evidence type="ECO:0000256" key="15">
    <source>
        <dbReference type="ARBA" id="ARBA00032605"/>
    </source>
</evidence>
<comment type="cofactor">
    <cofactor evidence="1 19">
        <name>Mg(2+)</name>
        <dbReference type="ChEBI" id="CHEBI:18420"/>
    </cofactor>
</comment>
<evidence type="ECO:0000256" key="13">
    <source>
        <dbReference type="ARBA" id="ARBA00023136"/>
    </source>
</evidence>
<evidence type="ECO:0000256" key="4">
    <source>
        <dbReference type="ARBA" id="ARBA00010561"/>
    </source>
</evidence>
<keyword evidence="8 19" id="KW-0169">Cobalamin biosynthesis</keyword>
<feature type="transmembrane region" description="Helical" evidence="19">
    <location>
        <begin position="211"/>
        <end position="228"/>
    </location>
</feature>
<feature type="transmembrane region" description="Helical" evidence="19">
    <location>
        <begin position="240"/>
        <end position="260"/>
    </location>
</feature>
<evidence type="ECO:0000313" key="20">
    <source>
        <dbReference type="EMBL" id="MFC4134366.1"/>
    </source>
</evidence>
<evidence type="ECO:0000256" key="9">
    <source>
        <dbReference type="ARBA" id="ARBA00022679"/>
    </source>
</evidence>
<comment type="subcellular location">
    <subcellularLocation>
        <location evidence="2 19">Cell membrane</location>
        <topology evidence="2 19">Multi-pass membrane protein</topology>
    </subcellularLocation>
</comment>
<feature type="transmembrane region" description="Helical" evidence="19">
    <location>
        <begin position="48"/>
        <end position="68"/>
    </location>
</feature>
<feature type="transmembrane region" description="Helical" evidence="19">
    <location>
        <begin position="179"/>
        <end position="205"/>
    </location>
</feature>
<evidence type="ECO:0000256" key="8">
    <source>
        <dbReference type="ARBA" id="ARBA00022573"/>
    </source>
</evidence>